<name>A0A368SA29_SETIT</name>
<evidence type="ECO:0000313" key="2">
    <source>
        <dbReference type="EMBL" id="RCV39296.1"/>
    </source>
</evidence>
<protein>
    <submittedName>
        <fullName evidence="2">Uncharacterized protein</fullName>
    </submittedName>
</protein>
<gene>
    <name evidence="2" type="ORF">SETIT_8G211900v2</name>
</gene>
<accession>A0A368SA29</accession>
<reference evidence="2" key="1">
    <citation type="journal article" date="2012" name="Nat. Biotechnol.">
        <title>Reference genome sequence of the model plant Setaria.</title>
        <authorList>
            <person name="Bennetzen J.L."/>
            <person name="Schmutz J."/>
            <person name="Wang H."/>
            <person name="Percifield R."/>
            <person name="Hawkins J."/>
            <person name="Pontaroli A.C."/>
            <person name="Estep M."/>
            <person name="Feng L."/>
            <person name="Vaughn J.N."/>
            <person name="Grimwood J."/>
            <person name="Jenkins J."/>
            <person name="Barry K."/>
            <person name="Lindquist E."/>
            <person name="Hellsten U."/>
            <person name="Deshpande S."/>
            <person name="Wang X."/>
            <person name="Wu X."/>
            <person name="Mitros T."/>
            <person name="Triplett J."/>
            <person name="Yang X."/>
            <person name="Ye C.Y."/>
            <person name="Mauro-Herrera M."/>
            <person name="Wang L."/>
            <person name="Li P."/>
            <person name="Sharma M."/>
            <person name="Sharma R."/>
            <person name="Ronald P.C."/>
            <person name="Panaud O."/>
            <person name="Kellogg E.A."/>
            <person name="Brutnell T.P."/>
            <person name="Doust A.N."/>
            <person name="Tuskan G.A."/>
            <person name="Rokhsar D."/>
            <person name="Devos K.M."/>
        </authorList>
    </citation>
    <scope>NUCLEOTIDE SEQUENCE [LARGE SCALE GENOMIC DNA]</scope>
    <source>
        <strain evidence="2">Yugu1</strain>
    </source>
</reference>
<keyword evidence="1" id="KW-0812">Transmembrane</keyword>
<evidence type="ECO:0000256" key="1">
    <source>
        <dbReference type="SAM" id="Phobius"/>
    </source>
</evidence>
<keyword evidence="1" id="KW-1133">Transmembrane helix</keyword>
<dbReference type="EMBL" id="CM003535">
    <property type="protein sequence ID" value="RCV39296.1"/>
    <property type="molecule type" value="Genomic_DNA"/>
</dbReference>
<reference evidence="2" key="2">
    <citation type="submission" date="2015-07" db="EMBL/GenBank/DDBJ databases">
        <authorList>
            <person name="Noorani M."/>
        </authorList>
    </citation>
    <scope>NUCLEOTIDE SEQUENCE</scope>
    <source>
        <strain evidence="2">Yugu1</strain>
    </source>
</reference>
<sequence>MPARFPTLLYNYLILFVHYLPCYFGSVMDPQQVPVV</sequence>
<organism evidence="2">
    <name type="scientific">Setaria italica</name>
    <name type="common">Foxtail millet</name>
    <name type="synonym">Panicum italicum</name>
    <dbReference type="NCBI Taxonomy" id="4555"/>
    <lineage>
        <taxon>Eukaryota</taxon>
        <taxon>Viridiplantae</taxon>
        <taxon>Streptophyta</taxon>
        <taxon>Embryophyta</taxon>
        <taxon>Tracheophyta</taxon>
        <taxon>Spermatophyta</taxon>
        <taxon>Magnoliopsida</taxon>
        <taxon>Liliopsida</taxon>
        <taxon>Poales</taxon>
        <taxon>Poaceae</taxon>
        <taxon>PACMAD clade</taxon>
        <taxon>Panicoideae</taxon>
        <taxon>Panicodae</taxon>
        <taxon>Paniceae</taxon>
        <taxon>Cenchrinae</taxon>
        <taxon>Setaria</taxon>
    </lineage>
</organism>
<proteinExistence type="predicted"/>
<keyword evidence="1" id="KW-0472">Membrane</keyword>
<feature type="transmembrane region" description="Helical" evidence="1">
    <location>
        <begin position="7"/>
        <end position="26"/>
    </location>
</feature>
<dbReference type="AlphaFoldDB" id="A0A368SA29"/>